<dbReference type="Proteomes" id="UP001300672">
    <property type="component" value="Chromosome"/>
</dbReference>
<organism evidence="1">
    <name type="scientific">Candidatus Thiocaldithrix dubininis</name>
    <dbReference type="NCBI Taxonomy" id="3080823"/>
    <lineage>
        <taxon>Bacteria</taxon>
        <taxon>Pseudomonadati</taxon>
        <taxon>Pseudomonadota</taxon>
        <taxon>Gammaproteobacteria</taxon>
        <taxon>Thiotrichales</taxon>
        <taxon>Thiotrichaceae</taxon>
        <taxon>Candidatus Thiocaldithrix</taxon>
    </lineage>
</organism>
<protein>
    <submittedName>
        <fullName evidence="1">Uncharacterized protein</fullName>
    </submittedName>
</protein>
<dbReference type="AlphaFoldDB" id="A0AA95H2K0"/>
<reference evidence="1" key="1">
    <citation type="journal article" date="2023" name="Int. J. Mol. Sci.">
        <title>Metagenomics Revealed a New Genus 'Candidatus Thiocaldithrix dubininis' gen. nov., sp. nov. and a New Species 'Candidatus Thiothrix putei' sp. nov. in the Family Thiotrichaceae, Some Members of Which Have Traits of Both Na+- and H+-Motive Energetics.</title>
        <authorList>
            <person name="Ravin N.V."/>
            <person name="Muntyan M.S."/>
            <person name="Smolyakov D.D."/>
            <person name="Rudenko T.S."/>
            <person name="Beletsky A.V."/>
            <person name="Mardanov A.V."/>
            <person name="Grabovich M.Y."/>
        </authorList>
    </citation>
    <scope>NUCLEOTIDE SEQUENCE</scope>
    <source>
        <strain evidence="1">GKL-01</strain>
    </source>
</reference>
<reference evidence="1" key="2">
    <citation type="submission" date="2023-04" db="EMBL/GenBank/DDBJ databases">
        <authorList>
            <person name="Beletskiy A.V."/>
            <person name="Mardanov A.V."/>
            <person name="Ravin N.V."/>
        </authorList>
    </citation>
    <scope>NUCLEOTIDE SEQUENCE</scope>
    <source>
        <strain evidence="1">GKL-01</strain>
    </source>
</reference>
<gene>
    <name evidence="1" type="ORF">QJT80_10840</name>
</gene>
<name>A0AA95H2K0_9GAMM</name>
<evidence type="ECO:0000313" key="1">
    <source>
        <dbReference type="EMBL" id="WGZ89997.1"/>
    </source>
</evidence>
<proteinExistence type="predicted"/>
<sequence>MMTTKVTNKEPYQQAYYPPTPTKFTRFMRTFIPWQWYRFAVINLKMLKLMAKSHH</sequence>
<dbReference type="EMBL" id="CP124755">
    <property type="protein sequence ID" value="WGZ89997.1"/>
    <property type="molecule type" value="Genomic_DNA"/>
</dbReference>
<accession>A0AA95H2K0</accession>
<dbReference type="KEGG" id="tdu:QJT80_10840"/>